<dbReference type="PANTHER" id="PTHR46339:SF14">
    <property type="entry name" value="BPTI_KUNITZ INHIBITOR DOMAIN-CONTAINING PROTEIN"/>
    <property type="match status" value="1"/>
</dbReference>
<dbReference type="InterPro" id="IPR053014">
    <property type="entry name" value="Cuticle_assoc_divergent"/>
</dbReference>
<dbReference type="Pfam" id="PF14625">
    <property type="entry name" value="Lustrin_cystein"/>
    <property type="match status" value="4"/>
</dbReference>
<protein>
    <submittedName>
        <fullName evidence="3">Uncharacterized protein</fullName>
    </submittedName>
</protein>
<proteinExistence type="predicted"/>
<dbReference type="PANTHER" id="PTHR46339">
    <property type="entry name" value="PROTEIN CBG15282-RELATED"/>
    <property type="match status" value="1"/>
</dbReference>
<feature type="compositionally biased region" description="Polar residues" evidence="1">
    <location>
        <begin position="1"/>
        <end position="13"/>
    </location>
</feature>
<sequence>MRREGWQQTTGAGTRNWPDGADAGGSLVDGRSALESCAIGPGRLFAVGSNVNSIRVGVSTSCVRRARVTFTPRGRSAGVYSDLTVWYICQLSRPAGCSSAASRDHPFLPFAHTVKNLARLVENRRSVKKIRTFSACQTGESLFKSENTRQAILCGDDGTCPSTHICRYDSLFRRHVCCGYKQSGTCAAGLRTYFNSLTAKPLSCTANQIKDECPPDFVCTWNVDSREHFCCSIDHGVCPAGQIPYNHPISKMTLKCNPLTYKDSCPMGYTCSVTVIGASWGFCCSTDIIANCPLNFVPFISPVTNEVQLCTVGVTVCSETGYECKNRDPQAIIGFCCSSSEIYTGMVVEPIQAKSQRDEQYFGSGIMRRLIDIQKEIDASEKVLHDDYCPGDYAAWIYPGTNFPLLCNIQEDTCPENSTCVPNANNEAHCCIRQEVPEDRRMKPEETTSPETVVIDTDDPYCPRMVEERNCVPGSTLNCPEYGFFCQFNVIHQAYRCCSVLKP</sequence>
<dbReference type="AlphaFoldDB" id="A0A914WEI8"/>
<dbReference type="WBParaSite" id="PSAMB.scaffold3901size16479.g22878.t1">
    <property type="protein sequence ID" value="PSAMB.scaffold3901size16479.g22878.t1"/>
    <property type="gene ID" value="PSAMB.scaffold3901size16479.g22878"/>
</dbReference>
<accession>A0A914WEI8</accession>
<dbReference type="InterPro" id="IPR028150">
    <property type="entry name" value="Lustrin_cystein"/>
</dbReference>
<organism evidence="2 3">
    <name type="scientific">Plectus sambesii</name>
    <dbReference type="NCBI Taxonomy" id="2011161"/>
    <lineage>
        <taxon>Eukaryota</taxon>
        <taxon>Metazoa</taxon>
        <taxon>Ecdysozoa</taxon>
        <taxon>Nematoda</taxon>
        <taxon>Chromadorea</taxon>
        <taxon>Plectida</taxon>
        <taxon>Plectina</taxon>
        <taxon>Plectoidea</taxon>
        <taxon>Plectidae</taxon>
        <taxon>Plectus</taxon>
    </lineage>
</organism>
<dbReference type="InterPro" id="IPR006150">
    <property type="entry name" value="Cys_repeat_1"/>
</dbReference>
<dbReference type="Proteomes" id="UP000887566">
    <property type="component" value="Unplaced"/>
</dbReference>
<feature type="region of interest" description="Disordered" evidence="1">
    <location>
        <begin position="1"/>
        <end position="22"/>
    </location>
</feature>
<reference evidence="3" key="1">
    <citation type="submission" date="2022-11" db="UniProtKB">
        <authorList>
            <consortium name="WormBaseParasite"/>
        </authorList>
    </citation>
    <scope>IDENTIFICATION</scope>
</reference>
<dbReference type="SMART" id="SM00289">
    <property type="entry name" value="WR1"/>
    <property type="match status" value="6"/>
</dbReference>
<evidence type="ECO:0000313" key="2">
    <source>
        <dbReference type="Proteomes" id="UP000887566"/>
    </source>
</evidence>
<keyword evidence="2" id="KW-1185">Reference proteome</keyword>
<evidence type="ECO:0000256" key="1">
    <source>
        <dbReference type="SAM" id="MobiDB-lite"/>
    </source>
</evidence>
<name>A0A914WEI8_9BILA</name>
<evidence type="ECO:0000313" key="3">
    <source>
        <dbReference type="WBParaSite" id="PSAMB.scaffold3901size16479.g22878.t1"/>
    </source>
</evidence>